<proteinExistence type="predicted"/>
<sequence>MIWFILFFILAFGLALYQMRRQRKPAKEIAVFCTIASIGFVCWIFVFLERPLKPNHWIAWVIDRLGL</sequence>
<keyword evidence="1" id="KW-1133">Transmembrane helix</keyword>
<evidence type="ECO:0000313" key="2">
    <source>
        <dbReference type="EMBL" id="MFB9755982.1"/>
    </source>
</evidence>
<comment type="caution">
    <text evidence="2">The sequence shown here is derived from an EMBL/GenBank/DDBJ whole genome shotgun (WGS) entry which is preliminary data.</text>
</comment>
<organism evidence="2 3">
    <name type="scientific">Paenibacillus hodogayensis</name>
    <dbReference type="NCBI Taxonomy" id="279208"/>
    <lineage>
        <taxon>Bacteria</taxon>
        <taxon>Bacillati</taxon>
        <taxon>Bacillota</taxon>
        <taxon>Bacilli</taxon>
        <taxon>Bacillales</taxon>
        <taxon>Paenibacillaceae</taxon>
        <taxon>Paenibacillus</taxon>
    </lineage>
</organism>
<evidence type="ECO:0000313" key="3">
    <source>
        <dbReference type="Proteomes" id="UP001589619"/>
    </source>
</evidence>
<keyword evidence="1" id="KW-0472">Membrane</keyword>
<keyword evidence="1" id="KW-0812">Transmembrane</keyword>
<feature type="transmembrane region" description="Helical" evidence="1">
    <location>
        <begin position="29"/>
        <end position="48"/>
    </location>
</feature>
<dbReference type="Proteomes" id="UP001589619">
    <property type="component" value="Unassembled WGS sequence"/>
</dbReference>
<reference evidence="2 3" key="1">
    <citation type="submission" date="2024-09" db="EMBL/GenBank/DDBJ databases">
        <authorList>
            <person name="Sun Q."/>
            <person name="Mori K."/>
        </authorList>
    </citation>
    <scope>NUCLEOTIDE SEQUENCE [LARGE SCALE GENOMIC DNA]</scope>
    <source>
        <strain evidence="2 3">JCM 12520</strain>
    </source>
</reference>
<name>A0ABV5W5Y7_9BACL</name>
<keyword evidence="3" id="KW-1185">Reference proteome</keyword>
<dbReference type="RefSeq" id="WP_344913554.1">
    <property type="nucleotide sequence ID" value="NZ_BAAAYO010000012.1"/>
</dbReference>
<dbReference type="EMBL" id="JBHMAG010000020">
    <property type="protein sequence ID" value="MFB9755982.1"/>
    <property type="molecule type" value="Genomic_DNA"/>
</dbReference>
<gene>
    <name evidence="2" type="ORF">ACFFNY_30780</name>
</gene>
<evidence type="ECO:0000256" key="1">
    <source>
        <dbReference type="SAM" id="Phobius"/>
    </source>
</evidence>
<accession>A0ABV5W5Y7</accession>
<protein>
    <submittedName>
        <fullName evidence="2">Uncharacterized protein</fullName>
    </submittedName>
</protein>